<dbReference type="AlphaFoldDB" id="A0A6A4J760"/>
<feature type="region of interest" description="Disordered" evidence="2">
    <location>
        <begin position="585"/>
        <end position="615"/>
    </location>
</feature>
<feature type="region of interest" description="Disordered" evidence="2">
    <location>
        <begin position="459"/>
        <end position="497"/>
    </location>
</feature>
<dbReference type="GO" id="GO:0000978">
    <property type="term" value="F:RNA polymerase II cis-regulatory region sequence-specific DNA binding"/>
    <property type="evidence" value="ECO:0007669"/>
    <property type="project" value="TreeGrafter"/>
</dbReference>
<dbReference type="PANTHER" id="PTHR12619">
    <property type="entry name" value="RFX TRANSCRIPTION FACTOR FAMILY"/>
    <property type="match status" value="1"/>
</dbReference>
<gene>
    <name evidence="3" type="ORF">GE061_002452</name>
</gene>
<evidence type="ECO:0000313" key="4">
    <source>
        <dbReference type="Proteomes" id="UP000466442"/>
    </source>
</evidence>
<feature type="region of interest" description="Disordered" evidence="2">
    <location>
        <begin position="637"/>
        <end position="657"/>
    </location>
</feature>
<protein>
    <submittedName>
        <fullName evidence="3">Uncharacterized protein</fullName>
    </submittedName>
</protein>
<keyword evidence="1" id="KW-0238">DNA-binding</keyword>
<evidence type="ECO:0000256" key="1">
    <source>
        <dbReference type="ARBA" id="ARBA00023125"/>
    </source>
</evidence>
<proteinExistence type="predicted"/>
<accession>A0A6A4J760</accession>
<evidence type="ECO:0000313" key="3">
    <source>
        <dbReference type="EMBL" id="KAF6204112.1"/>
    </source>
</evidence>
<dbReference type="Gene3D" id="6.10.140.1290">
    <property type="match status" value="1"/>
</dbReference>
<dbReference type="InterPro" id="IPR036390">
    <property type="entry name" value="WH_DNA-bd_sf"/>
</dbReference>
<dbReference type="PROSITE" id="PS51526">
    <property type="entry name" value="RFX_DBD"/>
    <property type="match status" value="1"/>
</dbReference>
<feature type="compositionally biased region" description="Basic and acidic residues" evidence="2">
    <location>
        <begin position="267"/>
        <end position="281"/>
    </location>
</feature>
<dbReference type="Gene3D" id="1.10.10.10">
    <property type="entry name" value="Winged helix-like DNA-binding domain superfamily/Winged helix DNA-binding domain"/>
    <property type="match status" value="1"/>
</dbReference>
<dbReference type="Proteomes" id="UP000466442">
    <property type="component" value="Unassembled WGS sequence"/>
</dbReference>
<name>A0A6A4J760_APOLU</name>
<dbReference type="Pfam" id="PF02257">
    <property type="entry name" value="RFX_DNA_binding"/>
    <property type="match status" value="1"/>
</dbReference>
<dbReference type="EMBL" id="WIXP02000010">
    <property type="protein sequence ID" value="KAF6204112.1"/>
    <property type="molecule type" value="Genomic_DNA"/>
</dbReference>
<reference evidence="3" key="1">
    <citation type="journal article" date="2021" name="Mol. Ecol. Resour.">
        <title>Apolygus lucorum genome provides insights into omnivorousness and mesophyll feeding.</title>
        <authorList>
            <person name="Liu Y."/>
            <person name="Liu H."/>
            <person name="Wang H."/>
            <person name="Huang T."/>
            <person name="Liu B."/>
            <person name="Yang B."/>
            <person name="Yin L."/>
            <person name="Li B."/>
            <person name="Zhang Y."/>
            <person name="Zhang S."/>
            <person name="Jiang F."/>
            <person name="Zhang X."/>
            <person name="Ren Y."/>
            <person name="Wang B."/>
            <person name="Wang S."/>
            <person name="Lu Y."/>
            <person name="Wu K."/>
            <person name="Fan W."/>
            <person name="Wang G."/>
        </authorList>
    </citation>
    <scope>NUCLEOTIDE SEQUENCE</scope>
    <source>
        <strain evidence="3">12Hb</strain>
    </source>
</reference>
<sequence>MLYCEQSVGPVSGLTSVSDMGAPVNPKISRISDVFTESEPLMIRARLEHSGDIQNLLENSLEMQSIATVDDILDAVDQLEPIEKLLLYLKLPTGKTVPDPLKQPTNPLGSRPEISLTVSWIKTHLQEDTKTSLPKQDVYNEYLEYCRMNEMKPLSTADFGKVMKQVYPNMRPRRLGTRGNSRYCYSGLSSRASLPTPTLPILPSLDGTIVCRWAAKVLGQEESFSSVADLEHHLLDNNLVPKKTSPSNFDATCTNDKSYAMSSKICRPPDKKPDDRRKLQDESPSTSKGAPERCKGKRSNSASSTVAMPIKKGTGKRSAAPTPTPTPTPVSTPVTPVTPVTPITPAEDMIVSPAGSTSDVGLTTKLPIPRLPKISTSKPFTNANPLPVMKRHKPIVPKDLIGDSNNSLEQEEELLNYFRRQGEDESKGSTLRMLLERSKDSASGVNATGGKSIGFSTTTTSSAAVPGTSVRSASTGVGTGPTMRRRVSFDPPPPPDTPKKFSFVPISPISPHSPQFVTPQTPSSLPSPHFRSTSVLDPPLSAALLGTSASTSSSDAPLLHTILNNPHQMYSSGTWRSQSVPACTLPDLTPVPSEPTDFDMTESDSSNLLDSDSLGGPDNLGQILSYISELDSPTVMKSEIDPSYGEDQAESKSSYSNSYPPISALLDASTDLFEDSLSLDCDDAFSSIAREVISQPKNY</sequence>
<feature type="compositionally biased region" description="Low complexity" evidence="2">
    <location>
        <begin position="603"/>
        <end position="615"/>
    </location>
</feature>
<dbReference type="SUPFAM" id="SSF46785">
    <property type="entry name" value="Winged helix' DNA-binding domain"/>
    <property type="match status" value="1"/>
</dbReference>
<evidence type="ECO:0000256" key="2">
    <source>
        <dbReference type="SAM" id="MobiDB-lite"/>
    </source>
</evidence>
<feature type="compositionally biased region" description="Polar residues" evidence="2">
    <location>
        <begin position="459"/>
        <end position="476"/>
    </location>
</feature>
<feature type="region of interest" description="Disordered" evidence="2">
    <location>
        <begin position="260"/>
        <end position="336"/>
    </location>
</feature>
<dbReference type="InterPro" id="IPR036388">
    <property type="entry name" value="WH-like_DNA-bd_sf"/>
</dbReference>
<dbReference type="PANTHER" id="PTHR12619:SF21">
    <property type="entry name" value="RFX-TYPE WINGED-HELIX DOMAIN-CONTAINING PROTEIN"/>
    <property type="match status" value="1"/>
</dbReference>
<dbReference type="FunFam" id="1.10.10.10:FF:000422">
    <property type="entry name" value="DNA-binding protein RFX7"/>
    <property type="match status" value="1"/>
</dbReference>
<dbReference type="InterPro" id="IPR003150">
    <property type="entry name" value="DNA-bd_RFX"/>
</dbReference>
<dbReference type="OrthoDB" id="10069709at2759"/>
<dbReference type="GO" id="GO:0000981">
    <property type="term" value="F:DNA-binding transcription factor activity, RNA polymerase II-specific"/>
    <property type="evidence" value="ECO:0007669"/>
    <property type="project" value="TreeGrafter"/>
</dbReference>
<keyword evidence="4" id="KW-1185">Reference proteome</keyword>
<organism evidence="3 4">
    <name type="scientific">Apolygus lucorum</name>
    <name type="common">Small green plant bug</name>
    <name type="synonym">Lygocoris lucorum</name>
    <dbReference type="NCBI Taxonomy" id="248454"/>
    <lineage>
        <taxon>Eukaryota</taxon>
        <taxon>Metazoa</taxon>
        <taxon>Ecdysozoa</taxon>
        <taxon>Arthropoda</taxon>
        <taxon>Hexapoda</taxon>
        <taxon>Insecta</taxon>
        <taxon>Pterygota</taxon>
        <taxon>Neoptera</taxon>
        <taxon>Paraneoptera</taxon>
        <taxon>Hemiptera</taxon>
        <taxon>Heteroptera</taxon>
        <taxon>Panheteroptera</taxon>
        <taxon>Cimicomorpha</taxon>
        <taxon>Miridae</taxon>
        <taxon>Mirini</taxon>
        <taxon>Apolygus</taxon>
    </lineage>
</organism>
<comment type="caution">
    <text evidence="3">The sequence shown here is derived from an EMBL/GenBank/DDBJ whole genome shotgun (WGS) entry which is preliminary data.</text>
</comment>
<dbReference type="InterPro" id="IPR039779">
    <property type="entry name" value="RFX-like"/>
</dbReference>